<proteinExistence type="predicted"/>
<keyword evidence="2" id="KW-1185">Reference proteome</keyword>
<evidence type="ECO:0000313" key="1">
    <source>
        <dbReference type="EMBL" id="KAH7844476.1"/>
    </source>
</evidence>
<dbReference type="EMBL" id="CM037151">
    <property type="protein sequence ID" value="KAH7844476.1"/>
    <property type="molecule type" value="Genomic_DNA"/>
</dbReference>
<sequence>MELLSFLLCYCWHFVKDEVWNRLLVVFVGIGMELLLAGQKYVCIGMELLLAGQKYLKCTILRIRDYKNAAQHFETLGAAMKADMQQMQHVQERTKKLNDKRIPTPFSMMIRSVIEAEDEEHLQWS</sequence>
<accession>A0ACB7XTT4</accession>
<dbReference type="Proteomes" id="UP000828048">
    <property type="component" value="Chromosome 1"/>
</dbReference>
<protein>
    <submittedName>
        <fullName evidence="1">Uncharacterized protein</fullName>
    </submittedName>
</protein>
<evidence type="ECO:0000313" key="2">
    <source>
        <dbReference type="Proteomes" id="UP000828048"/>
    </source>
</evidence>
<comment type="caution">
    <text evidence="1">The sequence shown here is derived from an EMBL/GenBank/DDBJ whole genome shotgun (WGS) entry which is preliminary data.</text>
</comment>
<gene>
    <name evidence="1" type="ORF">Vadar_028449</name>
</gene>
<organism evidence="1 2">
    <name type="scientific">Vaccinium darrowii</name>
    <dbReference type="NCBI Taxonomy" id="229202"/>
    <lineage>
        <taxon>Eukaryota</taxon>
        <taxon>Viridiplantae</taxon>
        <taxon>Streptophyta</taxon>
        <taxon>Embryophyta</taxon>
        <taxon>Tracheophyta</taxon>
        <taxon>Spermatophyta</taxon>
        <taxon>Magnoliopsida</taxon>
        <taxon>eudicotyledons</taxon>
        <taxon>Gunneridae</taxon>
        <taxon>Pentapetalae</taxon>
        <taxon>asterids</taxon>
        <taxon>Ericales</taxon>
        <taxon>Ericaceae</taxon>
        <taxon>Vaccinioideae</taxon>
        <taxon>Vaccinieae</taxon>
        <taxon>Vaccinium</taxon>
    </lineage>
</organism>
<reference evidence="1 2" key="1">
    <citation type="journal article" date="2021" name="Hortic Res">
        <title>High-quality reference genome and annotation aids understanding of berry development for evergreen blueberry (Vaccinium darrowii).</title>
        <authorList>
            <person name="Yu J."/>
            <person name="Hulse-Kemp A.M."/>
            <person name="Babiker E."/>
            <person name="Staton M."/>
        </authorList>
    </citation>
    <scope>NUCLEOTIDE SEQUENCE [LARGE SCALE GENOMIC DNA]</scope>
    <source>
        <strain evidence="2">cv. NJ 8807/NJ 8810</strain>
        <tissue evidence="1">Young leaf</tissue>
    </source>
</reference>
<name>A0ACB7XTT4_9ERIC</name>